<dbReference type="PROSITE" id="PS50848">
    <property type="entry name" value="START"/>
    <property type="match status" value="1"/>
</dbReference>
<evidence type="ECO:0000256" key="6">
    <source>
        <dbReference type="SAM" id="MobiDB-lite"/>
    </source>
</evidence>
<proteinExistence type="predicted"/>
<feature type="region of interest" description="Disordered" evidence="6">
    <location>
        <begin position="353"/>
        <end position="379"/>
    </location>
</feature>
<dbReference type="SMART" id="SM00234">
    <property type="entry name" value="START"/>
    <property type="match status" value="1"/>
</dbReference>
<evidence type="ECO:0000313" key="9">
    <source>
        <dbReference type="Proteomes" id="UP000593564"/>
    </source>
</evidence>
<comment type="caution">
    <text evidence="8">The sequence shown here is derived from an EMBL/GenBank/DDBJ whole genome shotgun (WGS) entry which is preliminary data.</text>
</comment>
<keyword evidence="3" id="KW-0371">Homeobox</keyword>
<evidence type="ECO:0000256" key="1">
    <source>
        <dbReference type="ARBA" id="ARBA00023015"/>
    </source>
</evidence>
<organism evidence="8 9">
    <name type="scientific">Camellia sinensis</name>
    <name type="common">Tea plant</name>
    <name type="synonym">Thea sinensis</name>
    <dbReference type="NCBI Taxonomy" id="4442"/>
    <lineage>
        <taxon>Eukaryota</taxon>
        <taxon>Viridiplantae</taxon>
        <taxon>Streptophyta</taxon>
        <taxon>Embryophyta</taxon>
        <taxon>Tracheophyta</taxon>
        <taxon>Spermatophyta</taxon>
        <taxon>Magnoliopsida</taxon>
        <taxon>eudicotyledons</taxon>
        <taxon>Gunneridae</taxon>
        <taxon>Pentapetalae</taxon>
        <taxon>asterids</taxon>
        <taxon>Ericales</taxon>
        <taxon>Theaceae</taxon>
        <taxon>Camellia</taxon>
    </lineage>
</organism>
<keyword evidence="5" id="KW-0539">Nucleus</keyword>
<feature type="domain" description="START" evidence="7">
    <location>
        <begin position="250"/>
        <end position="444"/>
    </location>
</feature>
<evidence type="ECO:0000256" key="5">
    <source>
        <dbReference type="ARBA" id="ARBA00023242"/>
    </source>
</evidence>
<evidence type="ECO:0000259" key="7">
    <source>
        <dbReference type="PROSITE" id="PS50848"/>
    </source>
</evidence>
<dbReference type="GO" id="GO:0008289">
    <property type="term" value="F:lipid binding"/>
    <property type="evidence" value="ECO:0007669"/>
    <property type="project" value="InterPro"/>
</dbReference>
<dbReference type="GO" id="GO:0003677">
    <property type="term" value="F:DNA binding"/>
    <property type="evidence" value="ECO:0007669"/>
    <property type="project" value="UniProtKB-KW"/>
</dbReference>
<gene>
    <name evidence="8" type="ORF">HYC85_007649</name>
</gene>
<accession>A0A7J7HPJ0</accession>
<dbReference type="Gene3D" id="3.30.530.20">
    <property type="match status" value="1"/>
</dbReference>
<dbReference type="InterPro" id="IPR057993">
    <property type="entry name" value="HD-Zip_IV_C"/>
</dbReference>
<evidence type="ECO:0000256" key="3">
    <source>
        <dbReference type="ARBA" id="ARBA00023155"/>
    </source>
</evidence>
<protein>
    <recommendedName>
        <fullName evidence="7">START domain-containing protein</fullName>
    </recommendedName>
</protein>
<keyword evidence="2" id="KW-0238">DNA-binding</keyword>
<dbReference type="AlphaFoldDB" id="A0A7J7HPJ0"/>
<evidence type="ECO:0000256" key="2">
    <source>
        <dbReference type="ARBA" id="ARBA00023125"/>
    </source>
</evidence>
<dbReference type="Proteomes" id="UP000593564">
    <property type="component" value="Unassembled WGS sequence"/>
</dbReference>
<keyword evidence="9" id="KW-1185">Reference proteome</keyword>
<dbReference type="Pfam" id="PF01852">
    <property type="entry name" value="START"/>
    <property type="match status" value="2"/>
</dbReference>
<dbReference type="Pfam" id="PF25797">
    <property type="entry name" value="PDF2_C"/>
    <property type="match status" value="1"/>
</dbReference>
<dbReference type="PANTHER" id="PTHR45654:SF9">
    <property type="entry name" value="HOMEOBOX-LEUCINE ZIPPER PROTEIN HDG10-RELATED"/>
    <property type="match status" value="1"/>
</dbReference>
<dbReference type="InterPro" id="IPR002913">
    <property type="entry name" value="START_lipid-bd_dom"/>
</dbReference>
<keyword evidence="4" id="KW-0804">Transcription</keyword>
<reference evidence="9" key="1">
    <citation type="journal article" date="2020" name="Nat. Commun.">
        <title>Genome assembly of wild tea tree DASZ reveals pedigree and selection history of tea varieties.</title>
        <authorList>
            <person name="Zhang W."/>
            <person name="Zhang Y."/>
            <person name="Qiu H."/>
            <person name="Guo Y."/>
            <person name="Wan H."/>
            <person name="Zhang X."/>
            <person name="Scossa F."/>
            <person name="Alseekh S."/>
            <person name="Zhang Q."/>
            <person name="Wang P."/>
            <person name="Xu L."/>
            <person name="Schmidt M.H."/>
            <person name="Jia X."/>
            <person name="Li D."/>
            <person name="Zhu A."/>
            <person name="Guo F."/>
            <person name="Chen W."/>
            <person name="Ni D."/>
            <person name="Usadel B."/>
            <person name="Fernie A.R."/>
            <person name="Wen W."/>
        </authorList>
    </citation>
    <scope>NUCLEOTIDE SEQUENCE [LARGE SCALE GENOMIC DNA]</scope>
    <source>
        <strain evidence="9">cv. G240</strain>
    </source>
</reference>
<dbReference type="SUPFAM" id="SSF55961">
    <property type="entry name" value="Bet v1-like"/>
    <property type="match status" value="2"/>
</dbReference>
<evidence type="ECO:0000313" key="8">
    <source>
        <dbReference type="EMBL" id="KAF5954793.1"/>
    </source>
</evidence>
<keyword evidence="1" id="KW-0805">Transcription regulation</keyword>
<dbReference type="EMBL" id="JACBKZ010000003">
    <property type="protein sequence ID" value="KAF5954793.1"/>
    <property type="molecule type" value="Genomic_DNA"/>
</dbReference>
<reference evidence="8 9" key="2">
    <citation type="submission" date="2020-07" db="EMBL/GenBank/DDBJ databases">
        <title>Genome assembly of wild tea tree DASZ reveals pedigree and selection history of tea varieties.</title>
        <authorList>
            <person name="Zhang W."/>
        </authorList>
    </citation>
    <scope>NUCLEOTIDE SEQUENCE [LARGE SCALE GENOMIC DNA]</scope>
    <source>
        <strain evidence="9">cv. G240</strain>
        <tissue evidence="8">Leaf</tissue>
    </source>
</reference>
<evidence type="ECO:0000256" key="4">
    <source>
        <dbReference type="ARBA" id="ARBA00023163"/>
    </source>
</evidence>
<dbReference type="PANTHER" id="PTHR45654">
    <property type="entry name" value="HOMEOBOX-LEUCINE ZIPPER PROTEIN MERISTEM L1"/>
    <property type="match status" value="1"/>
</dbReference>
<dbReference type="InterPro" id="IPR023393">
    <property type="entry name" value="START-like_dom_sf"/>
</dbReference>
<sequence>MASLKCGKVEIITKQMETINNMVIMESRGLSYSIRVVEYIEQSFGLQSEANVTGSKAWVNGGSHARDLYGQKTNWDTWRLMQMRVQAAQNEKTEGHALRAENERLKIENIVAREMLKDEYCKACKGISCTKEDHLHQLRLENCQLIDKKILQYEYLCDLLATMGISVSKNPSLQRLPSIGSSSDGSENFLGKRMRGLSLGSSSNGSENSIDHTLVSQLKQVQDSDTSRMVQTVSNAIDELTSLFIMDRLWIKDPIDGRHIIQRENYEKIFSRTSHLKSSRTRFESSREEAIVRMNGAQLVEMLLDSVYEQVHILSPLVGPRDFYFLRYCAEMGKNEWMIVEVSYDIFDKIESSTQQQDQHHHQPHSSSASPSAPPPSHSWKLPSGCLIRDLNNGCSRITWVEHVEVDDKVVTHRLYTDFICRGLAYGADRWLLTLQRMCQRFAFQFLPTPLLDPVICSAEGKDSIMNLTHRMVKNLCANLTMEHNQLDIPHLSEVNNNSGFRVSFRKNTGLIGQSDGFIVTAATSVWLPLSSQALFGFFRDEKMRAQWDVLSNGNPSQEIASISYGNHPENRISILQIKDFPGSYQVKKR</sequence>
<name>A0A7J7HPJ0_CAMSI</name>
<dbReference type="InterPro" id="IPR042160">
    <property type="entry name" value="HD-Zip_IV"/>
</dbReference>